<dbReference type="EMBL" id="SPLM01000145">
    <property type="protein sequence ID" value="TMW56314.1"/>
    <property type="molecule type" value="Genomic_DNA"/>
</dbReference>
<reference evidence="4" key="1">
    <citation type="submission" date="2019-03" db="EMBL/GenBank/DDBJ databases">
        <title>Long read genome sequence of the mycoparasitic Pythium oligandrum ATCC 38472 isolated from sugarbeet rhizosphere.</title>
        <authorList>
            <person name="Gaulin E."/>
        </authorList>
    </citation>
    <scope>NUCLEOTIDE SEQUENCE</scope>
    <source>
        <strain evidence="4">ATCC 38472_TT</strain>
    </source>
</reference>
<accession>A0A8K1C4I7</accession>
<dbReference type="PROSITE" id="PS50195">
    <property type="entry name" value="PX"/>
    <property type="match status" value="1"/>
</dbReference>
<dbReference type="Pfam" id="PF02204">
    <property type="entry name" value="VPS9"/>
    <property type="match status" value="1"/>
</dbReference>
<feature type="region of interest" description="Disordered" evidence="1">
    <location>
        <begin position="1"/>
        <end position="42"/>
    </location>
</feature>
<feature type="domain" description="PX" evidence="2">
    <location>
        <begin position="199"/>
        <end position="322"/>
    </location>
</feature>
<evidence type="ECO:0000259" key="3">
    <source>
        <dbReference type="PROSITE" id="PS51205"/>
    </source>
</evidence>
<evidence type="ECO:0000313" key="5">
    <source>
        <dbReference type="Proteomes" id="UP000794436"/>
    </source>
</evidence>
<feature type="domain" description="VPS9" evidence="3">
    <location>
        <begin position="465"/>
        <end position="603"/>
    </location>
</feature>
<dbReference type="CDD" id="cd06093">
    <property type="entry name" value="PX_domain"/>
    <property type="match status" value="1"/>
</dbReference>
<dbReference type="InterPro" id="IPR037191">
    <property type="entry name" value="VPS9_dom_sf"/>
</dbReference>
<evidence type="ECO:0008006" key="6">
    <source>
        <dbReference type="Google" id="ProtNLM"/>
    </source>
</evidence>
<dbReference type="Gene3D" id="1.20.1050.80">
    <property type="entry name" value="VPS9 domain"/>
    <property type="match status" value="1"/>
</dbReference>
<organism evidence="4 5">
    <name type="scientific">Pythium oligandrum</name>
    <name type="common">Mycoparasitic fungus</name>
    <dbReference type="NCBI Taxonomy" id="41045"/>
    <lineage>
        <taxon>Eukaryota</taxon>
        <taxon>Sar</taxon>
        <taxon>Stramenopiles</taxon>
        <taxon>Oomycota</taxon>
        <taxon>Peronosporomycetes</taxon>
        <taxon>Pythiales</taxon>
        <taxon>Pythiaceae</taxon>
        <taxon>Pythium</taxon>
    </lineage>
</organism>
<proteinExistence type="predicted"/>
<dbReference type="PANTHER" id="PTHR23101:SF25">
    <property type="entry name" value="GTPASE-ACTIVATING PROTEIN AND VPS9 DOMAIN-CONTAINING PROTEIN 1"/>
    <property type="match status" value="1"/>
</dbReference>
<dbReference type="GO" id="GO:0016192">
    <property type="term" value="P:vesicle-mediated transport"/>
    <property type="evidence" value="ECO:0007669"/>
    <property type="project" value="InterPro"/>
</dbReference>
<evidence type="ECO:0000256" key="1">
    <source>
        <dbReference type="SAM" id="MobiDB-lite"/>
    </source>
</evidence>
<sequence length="603" mass="69014">MWRWTQTTRGSDSKNRAASEASTAATSDDEDDVKTRHVARPKPREMTETALATTTVANATMASQMMWRLAMRMSLQNESRLLQHFSRSMLGVGNHKHPERKQSVEERVEMLKLKSKSIQPTKTLTASQSSSTTESEISDFDLEPEHVHVQPRDPSFISHPLPPLPPLVFSPSKNFYHLFPGLSFKNYQEWPISGVRPGFSVRIVRTEAVGTVQTVTEYVVHVVDLHTKVFWIVKKRFNDFYLLRKKIRDMIRGGSTSEIEQLRFITELPFPRRRFRHASSDAVVRRMREIELFLRNVAALEPTTKIRVNILREFQLSMCSAEFISSLEKIDTTGEPPEPKWLTYDLFMSLNSVGCVEGHTCCKFVQAFRNRCAVIEAAICPECYNFADVTLATEALRDLRSVLTSIEKHVAEHLDSKFADRFSLLDPSADVTTAIDDVIYRAVEDTVLVPLEQEITFLVEQTIDADQELRLARNMEKWRGRPQSDFGIPEYLQSDDDWGKSCHHLSMVDERQLPADKIHELLRSALEIFKSCGEKNLDWCVNSGLTADDYLPIHIYVVIHSGLKRPLMTKEYIGAMIHPSKMMGEVGYFLTMFEVALQYIADM</sequence>
<dbReference type="OrthoDB" id="21085at2759"/>
<evidence type="ECO:0000259" key="2">
    <source>
        <dbReference type="PROSITE" id="PS50195"/>
    </source>
</evidence>
<evidence type="ECO:0000313" key="4">
    <source>
        <dbReference type="EMBL" id="TMW56314.1"/>
    </source>
</evidence>
<dbReference type="SUPFAM" id="SSF64268">
    <property type="entry name" value="PX domain"/>
    <property type="match status" value="1"/>
</dbReference>
<dbReference type="InterPro" id="IPR003123">
    <property type="entry name" value="VPS9"/>
</dbReference>
<protein>
    <recommendedName>
        <fullName evidence="6">VPS9 domain-containing protein</fullName>
    </recommendedName>
</protein>
<dbReference type="Proteomes" id="UP000794436">
    <property type="component" value="Unassembled WGS sequence"/>
</dbReference>
<dbReference type="InterPro" id="IPR045046">
    <property type="entry name" value="Vps9-like"/>
</dbReference>
<dbReference type="GO" id="GO:0005085">
    <property type="term" value="F:guanyl-nucleotide exchange factor activity"/>
    <property type="evidence" value="ECO:0007669"/>
    <property type="project" value="InterPro"/>
</dbReference>
<comment type="caution">
    <text evidence="4">The sequence shown here is derived from an EMBL/GenBank/DDBJ whole genome shotgun (WGS) entry which is preliminary data.</text>
</comment>
<dbReference type="InterPro" id="IPR036871">
    <property type="entry name" value="PX_dom_sf"/>
</dbReference>
<dbReference type="InterPro" id="IPR001683">
    <property type="entry name" value="PX_dom"/>
</dbReference>
<dbReference type="SUPFAM" id="SSF109993">
    <property type="entry name" value="VPS9 domain"/>
    <property type="match status" value="1"/>
</dbReference>
<dbReference type="GO" id="GO:0031267">
    <property type="term" value="F:small GTPase binding"/>
    <property type="evidence" value="ECO:0007669"/>
    <property type="project" value="TreeGrafter"/>
</dbReference>
<dbReference type="GO" id="GO:0035091">
    <property type="term" value="F:phosphatidylinositol binding"/>
    <property type="evidence" value="ECO:0007669"/>
    <property type="project" value="InterPro"/>
</dbReference>
<keyword evidence="5" id="KW-1185">Reference proteome</keyword>
<dbReference type="Pfam" id="PF00787">
    <property type="entry name" value="PX"/>
    <property type="match status" value="1"/>
</dbReference>
<dbReference type="GO" id="GO:0030139">
    <property type="term" value="C:endocytic vesicle"/>
    <property type="evidence" value="ECO:0007669"/>
    <property type="project" value="TreeGrafter"/>
</dbReference>
<dbReference type="Gene3D" id="3.30.1520.10">
    <property type="entry name" value="Phox-like domain"/>
    <property type="match status" value="1"/>
</dbReference>
<dbReference type="PANTHER" id="PTHR23101">
    <property type="entry name" value="RAB GDP/GTP EXCHANGE FACTOR"/>
    <property type="match status" value="1"/>
</dbReference>
<name>A0A8K1C4I7_PYTOL</name>
<dbReference type="PROSITE" id="PS51205">
    <property type="entry name" value="VPS9"/>
    <property type="match status" value="1"/>
</dbReference>
<feature type="compositionally biased region" description="Polar residues" evidence="1">
    <location>
        <begin position="1"/>
        <end position="10"/>
    </location>
</feature>
<gene>
    <name evidence="4" type="ORF">Poli38472_006324</name>
</gene>
<dbReference type="AlphaFoldDB" id="A0A8K1C4I7"/>
<dbReference type="GO" id="GO:0005829">
    <property type="term" value="C:cytosol"/>
    <property type="evidence" value="ECO:0007669"/>
    <property type="project" value="TreeGrafter"/>
</dbReference>